<dbReference type="GO" id="GO:1902975">
    <property type="term" value="P:mitotic DNA replication initiation"/>
    <property type="evidence" value="ECO:0007669"/>
    <property type="project" value="TreeGrafter"/>
</dbReference>
<dbReference type="PANTHER" id="PTHR22768:SF0">
    <property type="entry name" value="DNA REPLICATION COMPLEX GINS PROTEIN PSF3"/>
    <property type="match status" value="1"/>
</dbReference>
<dbReference type="Gene3D" id="1.20.58.2050">
    <property type="match status" value="1"/>
</dbReference>
<dbReference type="CDD" id="cd21693">
    <property type="entry name" value="GINS_B_Psf3"/>
    <property type="match status" value="1"/>
</dbReference>
<dbReference type="SUPFAM" id="SSF160059">
    <property type="entry name" value="PriA/YqbF domain"/>
    <property type="match status" value="1"/>
</dbReference>
<protein>
    <recommendedName>
        <fullName evidence="1">DNA replication complex GINS protein PSF3</fullName>
    </recommendedName>
</protein>
<keyword evidence="1" id="KW-0235">DNA replication</keyword>
<dbReference type="Proteomes" id="UP000711488">
    <property type="component" value="Unassembled WGS sequence"/>
</dbReference>
<reference evidence="3" key="2">
    <citation type="journal article" date="2018" name="Environ. Sci. Technol.">
        <title>The Toxicogenome of Hyalella azteca: A Model for Sediment Ecotoxicology and Evolutionary Toxicology.</title>
        <authorList>
            <person name="Poynton H.C."/>
            <person name="Hasenbein S."/>
            <person name="Benoit J.B."/>
            <person name="Sepulveda M.S."/>
            <person name="Poelchau M.F."/>
            <person name="Hughes D.S.T."/>
            <person name="Murali S.C."/>
            <person name="Chen S."/>
            <person name="Glastad K.M."/>
            <person name="Goodisman M.A.D."/>
            <person name="Werren J.H."/>
            <person name="Vineis J.H."/>
            <person name="Bowen J.L."/>
            <person name="Friedrich M."/>
            <person name="Jones J."/>
            <person name="Robertson H.M."/>
            <person name="Feyereisen R."/>
            <person name="Mechler-Hickson A."/>
            <person name="Mathers N."/>
            <person name="Lee C.E."/>
            <person name="Colbourne J.K."/>
            <person name="Biales A."/>
            <person name="Johnston J.S."/>
            <person name="Wellborn G.A."/>
            <person name="Rosendale A.J."/>
            <person name="Cridge A.G."/>
            <person name="Munoz-Torres M.C."/>
            <person name="Bain P.A."/>
            <person name="Manny A.R."/>
            <person name="Major K.M."/>
            <person name="Lambert F.N."/>
            <person name="Vulpe C.D."/>
            <person name="Tuck P."/>
            <person name="Blalock B.J."/>
            <person name="Lin Y.Y."/>
            <person name="Smith M.E."/>
            <person name="Ochoa-Acuna H."/>
            <person name="Chen M.M."/>
            <person name="Childers C.P."/>
            <person name="Qu J."/>
            <person name="Dugan S."/>
            <person name="Lee S.L."/>
            <person name="Chao H."/>
            <person name="Dinh H."/>
            <person name="Han Y."/>
            <person name="Doddapaneni H."/>
            <person name="Worley K.C."/>
            <person name="Muzny D.M."/>
            <person name="Gibbs R.A."/>
            <person name="Richards S."/>
        </authorList>
    </citation>
    <scope>NUCLEOTIDE SEQUENCE</scope>
    <source>
        <strain evidence="3">HAZT.00-mixed</strain>
        <tissue evidence="3">Whole organism</tissue>
    </source>
</reference>
<evidence type="ECO:0000256" key="1">
    <source>
        <dbReference type="RuleBase" id="RU367161"/>
    </source>
</evidence>
<dbReference type="AlphaFoldDB" id="A0A6A0H8L6"/>
<organism evidence="3">
    <name type="scientific">Hyalella azteca</name>
    <name type="common">Amphipod</name>
    <dbReference type="NCBI Taxonomy" id="294128"/>
    <lineage>
        <taxon>Eukaryota</taxon>
        <taxon>Metazoa</taxon>
        <taxon>Ecdysozoa</taxon>
        <taxon>Arthropoda</taxon>
        <taxon>Crustacea</taxon>
        <taxon>Multicrustacea</taxon>
        <taxon>Malacostraca</taxon>
        <taxon>Eumalacostraca</taxon>
        <taxon>Peracarida</taxon>
        <taxon>Amphipoda</taxon>
        <taxon>Senticaudata</taxon>
        <taxon>Talitrida</taxon>
        <taxon>Talitroidea</taxon>
        <taxon>Hyalellidae</taxon>
        <taxon>Hyalella</taxon>
    </lineage>
</organism>
<feature type="domain" description="DNA replication complex GINS protein PSF3 N-terminal" evidence="2">
    <location>
        <begin position="13"/>
        <end position="65"/>
    </location>
</feature>
<dbReference type="InterPro" id="IPR010492">
    <property type="entry name" value="GINS_Psf3"/>
</dbReference>
<name>A0A6A0H8L6_HYAAZ</name>
<dbReference type="EMBL" id="JQDR03004316">
    <property type="protein sequence ID" value="KAA0202096.1"/>
    <property type="molecule type" value="Genomic_DNA"/>
</dbReference>
<sequence length="114" mass="12947">MANFYTSYYPNYFSVEDILASQDRVPCKFEVTVKGLGYLDASSGNEDILPGSKIELPCWMARPLCSSKRLPIVSAQLPVNYRERYRSWALISTSWDCTCCPSHLLRTDLVLLPC</sequence>
<comment type="caution">
    <text evidence="3">The sequence shown here is derived from an EMBL/GenBank/DDBJ whole genome shotgun (WGS) entry which is preliminary data.</text>
</comment>
<evidence type="ECO:0000313" key="3">
    <source>
        <dbReference type="EMBL" id="KAA0202096.1"/>
    </source>
</evidence>
<proteinExistence type="inferred from homology"/>
<comment type="subunit">
    <text evidence="1">Component of the GINS complex.</text>
</comment>
<dbReference type="Pfam" id="PF22466">
    <property type="entry name" value="PSF3_N"/>
    <property type="match status" value="1"/>
</dbReference>
<dbReference type="InterPro" id="IPR055221">
    <property type="entry name" value="PSF3_N"/>
</dbReference>
<reference evidence="3" key="3">
    <citation type="submission" date="2019-06" db="EMBL/GenBank/DDBJ databases">
        <authorList>
            <person name="Poynton C."/>
            <person name="Hasenbein S."/>
            <person name="Benoit J.B."/>
            <person name="Sepulveda M.S."/>
            <person name="Poelchau M.F."/>
            <person name="Murali S.C."/>
            <person name="Chen S."/>
            <person name="Glastad K.M."/>
            <person name="Werren J.H."/>
            <person name="Vineis J.H."/>
            <person name="Bowen J.L."/>
            <person name="Friedrich M."/>
            <person name="Jones J."/>
            <person name="Robertson H.M."/>
            <person name="Feyereisen R."/>
            <person name="Mechler-Hickson A."/>
            <person name="Mathers N."/>
            <person name="Lee C.E."/>
            <person name="Colbourne J.K."/>
            <person name="Biales A."/>
            <person name="Johnston J.S."/>
            <person name="Wellborn G.A."/>
            <person name="Rosendale A.J."/>
            <person name="Cridge A.G."/>
            <person name="Munoz-Torres M.C."/>
            <person name="Bain P.A."/>
            <person name="Manny A.R."/>
            <person name="Major K.M."/>
            <person name="Lambert F.N."/>
            <person name="Vulpe C.D."/>
            <person name="Tuck P."/>
            <person name="Blalock B.J."/>
            <person name="Lin Y.-Y."/>
            <person name="Smith M.E."/>
            <person name="Ochoa-Acuna H."/>
            <person name="Chen M.-J.M."/>
            <person name="Childers C.P."/>
            <person name="Qu J."/>
            <person name="Dugan S."/>
            <person name="Lee S.L."/>
            <person name="Chao H."/>
            <person name="Dinh H."/>
            <person name="Han Y."/>
            <person name="Doddapaneni H."/>
            <person name="Worley K.C."/>
            <person name="Muzny D.M."/>
            <person name="Gibbs R.A."/>
            <person name="Richards S."/>
        </authorList>
    </citation>
    <scope>NUCLEOTIDE SEQUENCE</scope>
    <source>
        <strain evidence="3">HAZT.00-mixed</strain>
        <tissue evidence="3">Whole organism</tissue>
    </source>
</reference>
<reference evidence="3" key="1">
    <citation type="submission" date="2014-08" db="EMBL/GenBank/DDBJ databases">
        <authorList>
            <person name="Murali S."/>
            <person name="Richards S."/>
            <person name="Bandaranaike D."/>
            <person name="Bellair M."/>
            <person name="Blankenburg K."/>
            <person name="Chao H."/>
            <person name="Dinh H."/>
            <person name="Doddapaneni H."/>
            <person name="Dugan-Rocha S."/>
            <person name="Elkadiri S."/>
            <person name="Gnanaolivu R."/>
            <person name="Hughes D."/>
            <person name="Lee S."/>
            <person name="Li M."/>
            <person name="Ming W."/>
            <person name="Munidasa M."/>
            <person name="Muniz J."/>
            <person name="Nguyen L."/>
            <person name="Osuji N."/>
            <person name="Pu L.-L."/>
            <person name="Puazo M."/>
            <person name="Skinner E."/>
            <person name="Qu C."/>
            <person name="Quiroz J."/>
            <person name="Raj R."/>
            <person name="Weissenberger G."/>
            <person name="Xin Y."/>
            <person name="Zou X."/>
            <person name="Han Y."/>
            <person name="Worley K."/>
            <person name="Muzny D."/>
            <person name="Gibbs R."/>
        </authorList>
    </citation>
    <scope>NUCLEOTIDE SEQUENCE</scope>
    <source>
        <strain evidence="3">HAZT.00-mixed</strain>
        <tissue evidence="3">Whole organism</tissue>
    </source>
</reference>
<comment type="function">
    <text evidence="1">The GINS complex plays an essential role in the initiation of DNA replication.</text>
</comment>
<dbReference type="PANTHER" id="PTHR22768">
    <property type="entry name" value="DNA REPLICATION COMPLEX GINS PROTEIN PSF3"/>
    <property type="match status" value="1"/>
</dbReference>
<gene>
    <name evidence="3" type="ORF">HAZT_HAZT003098</name>
</gene>
<evidence type="ECO:0000259" key="2">
    <source>
        <dbReference type="Pfam" id="PF22466"/>
    </source>
</evidence>
<keyword evidence="1" id="KW-0539">Nucleus</keyword>
<dbReference type="OrthoDB" id="10251744at2759"/>
<comment type="similarity">
    <text evidence="1">Belongs to the GINS3/PSF3 family.</text>
</comment>
<accession>A0A6A0H8L6</accession>
<dbReference type="InterPro" id="IPR038437">
    <property type="entry name" value="GINS_Psf3_sf"/>
</dbReference>
<comment type="subcellular location">
    <subcellularLocation>
        <location evidence="1">Nucleus</location>
    </subcellularLocation>
</comment>
<dbReference type="GO" id="GO:0000811">
    <property type="term" value="C:GINS complex"/>
    <property type="evidence" value="ECO:0007669"/>
    <property type="project" value="UniProtKB-UniRule"/>
</dbReference>